<dbReference type="GO" id="GO:0005634">
    <property type="term" value="C:nucleus"/>
    <property type="evidence" value="ECO:0007669"/>
    <property type="project" value="UniProtKB-ARBA"/>
</dbReference>
<dbReference type="SUPFAM" id="SSF55550">
    <property type="entry name" value="SH2 domain"/>
    <property type="match status" value="2"/>
</dbReference>
<dbReference type="InterPro" id="IPR011009">
    <property type="entry name" value="Kinase-like_dom_sf"/>
</dbReference>
<sequence length="904" mass="103364">MSRAGAINKRRLVQLHVRHARPVSRCQRHRSLRTANAKRFAPERTVIPRGKETTAWTDSDEEEDALRGPASSRRIKHQHVELSAYLRDPSRSRTGFTGSSAMNAGGVSAQQRRACGRVATDARSRSKESAGMEKCCRSCMPCMKCLWNWIWPEMYYPQVPRPADVPTVSGDIRVPAPKRKPTQLYAALFDFVARSDEELTVKEGDKLSVIEKRGEYVLAKKLTGSLQSGLVPANYVALVQDEFANYKWYYGNINRQKAEKLLLSSQNKTGSFLVRISESHSDEYTISVIFSHRSISKISFGTLDELIRYYQTNSRSLGCQLDQPCVQQRELFDMEPWERPREEFQLIQKLGEGHFGEVWEAVWSAKQKKVAIKMLKQGVVQHGRFHFKTVPQNKITVGCFHLMGNCSRKAFPCLKTCLDKRNGASAGDGESGVNCNGERSVKATMPFTPPTVSSTITPALYVALWDFQARTAEEMSLKTGEKCEIVSRTGDWWMAKKIDSIGRSDKGYIPYNYVAQADTVEVQPWFFGKMSRTEALSHLMSQGNDSGAFLVRISESDNLGYVLSVKTNHEVKKTKHFKIYHMADQFYVDSSVKFSSIFQLIEHYHHQPLSTSDLLRQPCIRTRPESEDLLPTTGDEWERPKEEFKLEVKLGSGHFSDVYSGTWKDQIKVAIKVLKYNDCLEQKQFQSEVHIMKRLHHRHLLSLFAICTSSTPYYIITELIEKGDLLNFLKSDEGKALEMEFLIDMASQVADGMAYLEENSSIHRDLAARNVLVGDQYICKIADFGLARIIKEHVYISDEKTIPYKWTAPEAIGHGSYSSKSDVWSFGILLYEIVTYGKMPYPGFRNGEIYYYITQKNYRMPAPPNCWEEIYNIMRSCWRDDPEDRPSFKNLREELQSCQNLHGH</sequence>
<keyword evidence="12 19" id="KW-0829">Tyrosine-protein kinase</keyword>
<keyword evidence="4" id="KW-0963">Cytoplasm</keyword>
<reference evidence="24 25" key="1">
    <citation type="journal article" date="2019" name="Sci. Data">
        <title>Hybrid genome assembly and annotation of Danionella translucida.</title>
        <authorList>
            <person name="Kadobianskyi M."/>
            <person name="Schulze L."/>
            <person name="Schuelke M."/>
            <person name="Judkewitz B."/>
        </authorList>
    </citation>
    <scope>NUCLEOTIDE SEQUENCE [LARGE SCALE GENOMIC DNA]</scope>
    <source>
        <strain evidence="24 25">Bolton</strain>
    </source>
</reference>
<dbReference type="GO" id="GO:0005737">
    <property type="term" value="C:cytoplasm"/>
    <property type="evidence" value="ECO:0007669"/>
    <property type="project" value="UniProtKB-SubCell"/>
</dbReference>
<feature type="domain" description="SH3" evidence="22">
    <location>
        <begin position="180"/>
        <end position="241"/>
    </location>
</feature>
<evidence type="ECO:0000256" key="5">
    <source>
        <dbReference type="ARBA" id="ARBA00022553"/>
    </source>
</evidence>
<evidence type="ECO:0000256" key="18">
    <source>
        <dbReference type="PROSITE-ProRule" id="PRU10141"/>
    </source>
</evidence>
<keyword evidence="10 18" id="KW-0067">ATP-binding</keyword>
<dbReference type="GO" id="GO:0001726">
    <property type="term" value="C:ruffle"/>
    <property type="evidence" value="ECO:0007669"/>
    <property type="project" value="UniProtKB-SubCell"/>
</dbReference>
<dbReference type="GO" id="GO:0004715">
    <property type="term" value="F:non-membrane spanning protein tyrosine kinase activity"/>
    <property type="evidence" value="ECO:0007669"/>
    <property type="project" value="UniProtKB-EC"/>
</dbReference>
<dbReference type="InterPro" id="IPR036028">
    <property type="entry name" value="SH3-like_dom_sf"/>
</dbReference>
<dbReference type="EC" id="2.7.10.2" evidence="19"/>
<dbReference type="Gene3D" id="2.30.30.40">
    <property type="entry name" value="SH3 Domains"/>
    <property type="match status" value="2"/>
</dbReference>
<evidence type="ECO:0000256" key="17">
    <source>
        <dbReference type="PROSITE-ProRule" id="PRU00192"/>
    </source>
</evidence>
<dbReference type="PRINTS" id="PR00109">
    <property type="entry name" value="TYRKINASE"/>
</dbReference>
<proteinExistence type="inferred from homology"/>
<dbReference type="Gene3D" id="3.30.200.20">
    <property type="entry name" value="Phosphorylase Kinase, domain 1"/>
    <property type="match status" value="2"/>
</dbReference>
<organism evidence="24 25">
    <name type="scientific">Danionella cerebrum</name>
    <dbReference type="NCBI Taxonomy" id="2873325"/>
    <lineage>
        <taxon>Eukaryota</taxon>
        <taxon>Metazoa</taxon>
        <taxon>Chordata</taxon>
        <taxon>Craniata</taxon>
        <taxon>Vertebrata</taxon>
        <taxon>Euteleostomi</taxon>
        <taxon>Actinopterygii</taxon>
        <taxon>Neopterygii</taxon>
        <taxon>Teleostei</taxon>
        <taxon>Ostariophysi</taxon>
        <taxon>Cypriniformes</taxon>
        <taxon>Danionidae</taxon>
        <taxon>Danioninae</taxon>
        <taxon>Danionella</taxon>
    </lineage>
</organism>
<keyword evidence="9 19" id="KW-0418">Kinase</keyword>
<dbReference type="EMBL" id="SRMA01026384">
    <property type="protein sequence ID" value="TRY84743.1"/>
    <property type="molecule type" value="Genomic_DNA"/>
</dbReference>
<dbReference type="Gene3D" id="3.30.505.10">
    <property type="entry name" value="SH2 domain"/>
    <property type="match status" value="2"/>
</dbReference>
<evidence type="ECO:0000256" key="8">
    <source>
        <dbReference type="ARBA" id="ARBA00022741"/>
    </source>
</evidence>
<keyword evidence="6 19" id="KW-0808">Transferase</keyword>
<evidence type="ECO:0000256" key="7">
    <source>
        <dbReference type="ARBA" id="ARBA00022707"/>
    </source>
</evidence>
<dbReference type="PROSITE" id="PS00107">
    <property type="entry name" value="PROTEIN_KINASE_ATP"/>
    <property type="match status" value="1"/>
</dbReference>
<evidence type="ECO:0000256" key="15">
    <source>
        <dbReference type="ARBA" id="ARBA00051245"/>
    </source>
</evidence>
<dbReference type="InterPro" id="IPR000719">
    <property type="entry name" value="Prot_kinase_dom"/>
</dbReference>
<feature type="binding site" evidence="18">
    <location>
        <position position="672"/>
    </location>
    <ligand>
        <name>ATP</name>
        <dbReference type="ChEBI" id="CHEBI:30616"/>
    </ligand>
</feature>
<dbReference type="InterPro" id="IPR020635">
    <property type="entry name" value="Tyr_kinase_cat_dom"/>
</dbReference>
<evidence type="ECO:0000256" key="3">
    <source>
        <dbReference type="ARBA" id="ARBA00022443"/>
    </source>
</evidence>
<keyword evidence="7" id="KW-0519">Myristate</keyword>
<dbReference type="SUPFAM" id="SSF56112">
    <property type="entry name" value="Protein kinase-like (PK-like)"/>
    <property type="match status" value="1"/>
</dbReference>
<dbReference type="PROSITE" id="PS50002">
    <property type="entry name" value="SH3"/>
    <property type="match status" value="2"/>
</dbReference>
<evidence type="ECO:0000259" key="22">
    <source>
        <dbReference type="PROSITE" id="PS50002"/>
    </source>
</evidence>
<keyword evidence="11 16" id="KW-0727">SH2 domain</keyword>
<dbReference type="FunFam" id="2.30.30.40:FF:000229">
    <property type="entry name" value="Tyrosine-protein kinase"/>
    <property type="match status" value="2"/>
</dbReference>
<dbReference type="STRING" id="623744.A0A553Q475"/>
<evidence type="ECO:0000256" key="1">
    <source>
        <dbReference type="ARBA" id="ARBA00004466"/>
    </source>
</evidence>
<dbReference type="InterPro" id="IPR001245">
    <property type="entry name" value="Ser-Thr/Tyr_kinase_cat_dom"/>
</dbReference>
<comment type="subcellular location">
    <subcellularLocation>
        <location evidence="1">Cell projection</location>
        <location evidence="1">Ruffle</location>
    </subcellularLocation>
    <subcellularLocation>
        <location evidence="2">Cytoplasm</location>
    </subcellularLocation>
</comment>
<dbReference type="Pfam" id="PF07714">
    <property type="entry name" value="PK_Tyr_Ser-Thr"/>
    <property type="match status" value="2"/>
</dbReference>
<dbReference type="InterPro" id="IPR017441">
    <property type="entry name" value="Protein_kinase_ATP_BS"/>
</dbReference>
<gene>
    <name evidence="24" type="ORF">DNTS_027433</name>
</gene>
<name>A0A553Q475_9TELE</name>
<dbReference type="PROSITE" id="PS50001">
    <property type="entry name" value="SH2"/>
    <property type="match status" value="2"/>
</dbReference>
<feature type="domain" description="SH2" evidence="21">
    <location>
        <begin position="248"/>
        <end position="350"/>
    </location>
</feature>
<comment type="catalytic activity">
    <reaction evidence="15 19">
        <text>L-tyrosyl-[protein] + ATP = O-phospho-L-tyrosyl-[protein] + ADP + H(+)</text>
        <dbReference type="Rhea" id="RHEA:10596"/>
        <dbReference type="Rhea" id="RHEA-COMP:10136"/>
        <dbReference type="Rhea" id="RHEA-COMP:20101"/>
        <dbReference type="ChEBI" id="CHEBI:15378"/>
        <dbReference type="ChEBI" id="CHEBI:30616"/>
        <dbReference type="ChEBI" id="CHEBI:46858"/>
        <dbReference type="ChEBI" id="CHEBI:61978"/>
        <dbReference type="ChEBI" id="CHEBI:456216"/>
        <dbReference type="EC" id="2.7.10.2"/>
    </reaction>
</comment>
<evidence type="ECO:0000256" key="19">
    <source>
        <dbReference type="RuleBase" id="RU362096"/>
    </source>
</evidence>
<dbReference type="FunFam" id="3.30.200.20:FF:000053">
    <property type="entry name" value="Tyrosine-protein kinase"/>
    <property type="match status" value="1"/>
</dbReference>
<dbReference type="Pfam" id="PF00017">
    <property type="entry name" value="SH2"/>
    <property type="match status" value="2"/>
</dbReference>
<evidence type="ECO:0000256" key="11">
    <source>
        <dbReference type="ARBA" id="ARBA00022999"/>
    </source>
</evidence>
<comment type="similarity">
    <text evidence="19">Belongs to the protein kinase superfamily. Tyr protein kinase family.</text>
</comment>
<keyword evidence="3 17" id="KW-0728">SH3 domain</keyword>
<keyword evidence="14" id="KW-0449">Lipoprotein</keyword>
<evidence type="ECO:0000256" key="4">
    <source>
        <dbReference type="ARBA" id="ARBA00022490"/>
    </source>
</evidence>
<dbReference type="SMART" id="SM00252">
    <property type="entry name" value="SH2"/>
    <property type="match status" value="2"/>
</dbReference>
<evidence type="ECO:0000259" key="21">
    <source>
        <dbReference type="PROSITE" id="PS50001"/>
    </source>
</evidence>
<comment type="caution">
    <text evidence="24">The sequence shown here is derived from an EMBL/GenBank/DDBJ whole genome shotgun (WGS) entry which is preliminary data.</text>
</comment>
<keyword evidence="13" id="KW-0966">Cell projection</keyword>
<dbReference type="OrthoDB" id="4062651at2759"/>
<dbReference type="InterPro" id="IPR001452">
    <property type="entry name" value="SH3_domain"/>
</dbReference>
<evidence type="ECO:0000256" key="10">
    <source>
        <dbReference type="ARBA" id="ARBA00022840"/>
    </source>
</evidence>
<feature type="domain" description="SH3" evidence="22">
    <location>
        <begin position="456"/>
        <end position="519"/>
    </location>
</feature>
<dbReference type="InterPro" id="IPR000980">
    <property type="entry name" value="SH2"/>
</dbReference>
<feature type="domain" description="Protein kinase" evidence="23">
    <location>
        <begin position="644"/>
        <end position="904"/>
    </location>
</feature>
<dbReference type="Pfam" id="PF00018">
    <property type="entry name" value="SH3_1"/>
    <property type="match status" value="1"/>
</dbReference>
<dbReference type="SMART" id="SM00326">
    <property type="entry name" value="SH3"/>
    <property type="match status" value="2"/>
</dbReference>
<feature type="region of interest" description="Disordered" evidence="20">
    <location>
        <begin position="54"/>
        <end position="74"/>
    </location>
</feature>
<dbReference type="PANTHER" id="PTHR24418">
    <property type="entry name" value="TYROSINE-PROTEIN KINASE"/>
    <property type="match status" value="1"/>
</dbReference>
<evidence type="ECO:0000256" key="16">
    <source>
        <dbReference type="PROSITE-ProRule" id="PRU00191"/>
    </source>
</evidence>
<dbReference type="AlphaFoldDB" id="A0A553Q475"/>
<keyword evidence="8 18" id="KW-0547">Nucleotide-binding</keyword>
<dbReference type="PRINTS" id="PR00452">
    <property type="entry name" value="SH3DOMAIN"/>
</dbReference>
<dbReference type="PROSITE" id="PS50011">
    <property type="entry name" value="PROTEIN_KINASE_DOM"/>
    <property type="match status" value="1"/>
</dbReference>
<keyword evidence="25" id="KW-1185">Reference proteome</keyword>
<evidence type="ECO:0000256" key="14">
    <source>
        <dbReference type="ARBA" id="ARBA00023288"/>
    </source>
</evidence>
<dbReference type="InterPro" id="IPR050198">
    <property type="entry name" value="Non-receptor_tyrosine_kinases"/>
</dbReference>
<dbReference type="SMART" id="SM00219">
    <property type="entry name" value="TyrKc"/>
    <property type="match status" value="1"/>
</dbReference>
<dbReference type="InterPro" id="IPR036860">
    <property type="entry name" value="SH2_dom_sf"/>
</dbReference>
<accession>A0A553Q475</accession>
<evidence type="ECO:0000256" key="2">
    <source>
        <dbReference type="ARBA" id="ARBA00004496"/>
    </source>
</evidence>
<dbReference type="Pfam" id="PF14604">
    <property type="entry name" value="SH3_9"/>
    <property type="match status" value="1"/>
</dbReference>
<dbReference type="CDD" id="cd00173">
    <property type="entry name" value="SH2"/>
    <property type="match status" value="1"/>
</dbReference>
<dbReference type="FunFam" id="1.10.510.10:FF:000399">
    <property type="entry name" value="Tyrosine-protein kinase"/>
    <property type="match status" value="1"/>
</dbReference>
<dbReference type="Gene3D" id="1.10.510.10">
    <property type="entry name" value="Transferase(Phosphotransferase) domain 1"/>
    <property type="match status" value="1"/>
</dbReference>
<evidence type="ECO:0000256" key="13">
    <source>
        <dbReference type="ARBA" id="ARBA00023273"/>
    </source>
</evidence>
<dbReference type="PRINTS" id="PR00401">
    <property type="entry name" value="SH2DOMAIN"/>
</dbReference>
<evidence type="ECO:0000259" key="23">
    <source>
        <dbReference type="PROSITE" id="PS50011"/>
    </source>
</evidence>
<evidence type="ECO:0000256" key="9">
    <source>
        <dbReference type="ARBA" id="ARBA00022777"/>
    </source>
</evidence>
<evidence type="ECO:0000256" key="20">
    <source>
        <dbReference type="SAM" id="MobiDB-lite"/>
    </source>
</evidence>
<dbReference type="GO" id="GO:0005524">
    <property type="term" value="F:ATP binding"/>
    <property type="evidence" value="ECO:0007669"/>
    <property type="project" value="UniProtKB-UniRule"/>
</dbReference>
<evidence type="ECO:0000256" key="6">
    <source>
        <dbReference type="ARBA" id="ARBA00022679"/>
    </source>
</evidence>
<dbReference type="Proteomes" id="UP000316079">
    <property type="component" value="Unassembled WGS sequence"/>
</dbReference>
<dbReference type="SUPFAM" id="SSF50044">
    <property type="entry name" value="SH3-domain"/>
    <property type="match status" value="2"/>
</dbReference>
<keyword evidence="5" id="KW-0597">Phosphoprotein</keyword>
<evidence type="ECO:0000313" key="24">
    <source>
        <dbReference type="EMBL" id="TRY84743.1"/>
    </source>
</evidence>
<evidence type="ECO:0000313" key="25">
    <source>
        <dbReference type="Proteomes" id="UP000316079"/>
    </source>
</evidence>
<protein>
    <recommendedName>
        <fullName evidence="19">Tyrosine-protein kinase</fullName>
        <ecNumber evidence="19">2.7.10.2</ecNumber>
    </recommendedName>
</protein>
<feature type="domain" description="SH2" evidence="21">
    <location>
        <begin position="525"/>
        <end position="619"/>
    </location>
</feature>
<evidence type="ECO:0000256" key="12">
    <source>
        <dbReference type="ARBA" id="ARBA00023137"/>
    </source>
</evidence>